<dbReference type="SUPFAM" id="SSF53474">
    <property type="entry name" value="alpha/beta-Hydrolases"/>
    <property type="match status" value="1"/>
</dbReference>
<feature type="chain" id="PRO_5016324103" evidence="1">
    <location>
        <begin position="21"/>
        <end position="473"/>
    </location>
</feature>
<comment type="caution">
    <text evidence="3">The sequence shown here is derived from an EMBL/GenBank/DDBJ whole genome shotgun (WGS) entry which is preliminary data.</text>
</comment>
<feature type="domain" description="AB hydrolase-1" evidence="2">
    <location>
        <begin position="92"/>
        <end position="450"/>
    </location>
</feature>
<evidence type="ECO:0000259" key="2">
    <source>
        <dbReference type="Pfam" id="PF00561"/>
    </source>
</evidence>
<reference evidence="3 4" key="1">
    <citation type="submission" date="2018-05" db="EMBL/GenBank/DDBJ databases">
        <title>Genomic Encyclopedia of Type Strains, Phase IV (KMG-IV): sequencing the most valuable type-strain genomes for metagenomic binning, comparative biology and taxonomic classification.</title>
        <authorList>
            <person name="Goeker M."/>
        </authorList>
    </citation>
    <scope>NUCLEOTIDE SEQUENCE [LARGE SCALE GENOMIC DNA]</scope>
    <source>
        <strain evidence="3 4">DSM 19792</strain>
    </source>
</reference>
<evidence type="ECO:0000313" key="3">
    <source>
        <dbReference type="EMBL" id="PXX44914.1"/>
    </source>
</evidence>
<dbReference type="GO" id="GO:0016787">
    <property type="term" value="F:hydrolase activity"/>
    <property type="evidence" value="ECO:0007669"/>
    <property type="project" value="UniProtKB-KW"/>
</dbReference>
<keyword evidence="1" id="KW-0732">Signal</keyword>
<evidence type="ECO:0000256" key="1">
    <source>
        <dbReference type="SAM" id="SignalP"/>
    </source>
</evidence>
<protein>
    <submittedName>
        <fullName evidence="3">Alpha-beta hydrolase superfamily lysophospholipase</fullName>
    </submittedName>
</protein>
<dbReference type="Proteomes" id="UP000247792">
    <property type="component" value="Unassembled WGS sequence"/>
</dbReference>
<dbReference type="Gene3D" id="3.40.50.1820">
    <property type="entry name" value="alpha/beta hydrolase"/>
    <property type="match status" value="1"/>
</dbReference>
<dbReference type="EMBL" id="QJKB01000002">
    <property type="protein sequence ID" value="PXX44914.1"/>
    <property type="molecule type" value="Genomic_DNA"/>
</dbReference>
<keyword evidence="3" id="KW-0378">Hydrolase</keyword>
<evidence type="ECO:0000313" key="4">
    <source>
        <dbReference type="Proteomes" id="UP000247792"/>
    </source>
</evidence>
<keyword evidence="4" id="KW-1185">Reference proteome</keyword>
<dbReference type="InterPro" id="IPR029058">
    <property type="entry name" value="AB_hydrolase_fold"/>
</dbReference>
<sequence length="473" mass="51630">MRFLLILFLLATSFNDSCFAAVISGQDGNKYQPEFSLCSDAGNDAHLKGSMCARVNMPLSQGKPVTEQPDMVISLFVRKFPATGLAKGQLWLIAGGPGESGASLYSFVERFRDSFPGFDLLVPDHRGTGFSSRLCPQEEAVDSPGGTTLVAQEWQSCFSYLQQHPDYARQFSLTNAAHDLRHLILQNQDGKPVYVYAVSYGTQLILRALQIAELPLDGLILDSLVPLQTAGKWDLSQRSFVLDDIGRKVLAGPAETSYKNLLARLAANPALAKDIPGGEVRQFFGRLLDVPAARQHLPALIREMEQGKQTGELQKVLGILGKSYAEFGTYPQLPPSIPLVSIISQSENNLRPGLTHEVIQQENASLLFTSPLPGLLVNTGLPAYEPDQYFGKLPANLPPSLVLQGTWDPKTHYEGAVEHIASLEKTGKLTGKLTLVTVKEAPHFILWTAPGCFAKASRAFLAGQVLMKECLEK</sequence>
<gene>
    <name evidence="3" type="ORF">DFR42_102126</name>
</gene>
<dbReference type="InterPro" id="IPR000073">
    <property type="entry name" value="AB_hydrolase_1"/>
</dbReference>
<organism evidence="3 4">
    <name type="scientific">Undibacterium pigrum</name>
    <dbReference type="NCBI Taxonomy" id="401470"/>
    <lineage>
        <taxon>Bacteria</taxon>
        <taxon>Pseudomonadati</taxon>
        <taxon>Pseudomonadota</taxon>
        <taxon>Betaproteobacteria</taxon>
        <taxon>Burkholderiales</taxon>
        <taxon>Oxalobacteraceae</taxon>
        <taxon>Undibacterium</taxon>
    </lineage>
</organism>
<feature type="signal peptide" evidence="1">
    <location>
        <begin position="1"/>
        <end position="20"/>
    </location>
</feature>
<dbReference type="Pfam" id="PF00561">
    <property type="entry name" value="Abhydrolase_1"/>
    <property type="match status" value="1"/>
</dbReference>
<dbReference type="AlphaFoldDB" id="A0A318JCY2"/>
<proteinExistence type="predicted"/>
<dbReference type="RefSeq" id="WP_170133438.1">
    <property type="nucleotide sequence ID" value="NZ_QJKB01000002.1"/>
</dbReference>
<accession>A0A318JCY2</accession>
<name>A0A318JCY2_9BURK</name>